<dbReference type="Proteomes" id="UP000261560">
    <property type="component" value="Unplaced"/>
</dbReference>
<dbReference type="PaxDb" id="30732-ENSOMEP00000015418"/>
<evidence type="ECO:0000313" key="1">
    <source>
        <dbReference type="Ensembl" id="ENSOMEP00000015418.1"/>
    </source>
</evidence>
<dbReference type="AlphaFoldDB" id="A0A3B3CDM8"/>
<keyword evidence="2" id="KW-1185">Reference proteome</keyword>
<name>A0A3B3CDM8_ORYME</name>
<proteinExistence type="predicted"/>
<accession>A0A3B3CDM8</accession>
<protein>
    <submittedName>
        <fullName evidence="1">Uncharacterized protein</fullName>
    </submittedName>
</protein>
<reference evidence="1" key="2">
    <citation type="submission" date="2025-09" db="UniProtKB">
        <authorList>
            <consortium name="Ensembl"/>
        </authorList>
    </citation>
    <scope>IDENTIFICATION</scope>
</reference>
<sequence>MASFGKDPFPSEPHLKTPPFSQKLTQACHICTSHKCVCTCVAAREKERERVNPHCSWWLYVKIFLPAEMPSVCEGVNAIVSAKHFGPSKSGKVLYKYTQFTIFKEN</sequence>
<evidence type="ECO:0000313" key="2">
    <source>
        <dbReference type="Proteomes" id="UP000261560"/>
    </source>
</evidence>
<dbReference type="Ensembl" id="ENSOMET00000033975.1">
    <property type="protein sequence ID" value="ENSOMEP00000015418.1"/>
    <property type="gene ID" value="ENSOMEG00000017013.1"/>
</dbReference>
<reference evidence="1" key="1">
    <citation type="submission" date="2025-08" db="UniProtKB">
        <authorList>
            <consortium name="Ensembl"/>
        </authorList>
    </citation>
    <scope>IDENTIFICATION</scope>
</reference>
<organism evidence="1 2">
    <name type="scientific">Oryzias melastigma</name>
    <name type="common">Marine medaka</name>
    <dbReference type="NCBI Taxonomy" id="30732"/>
    <lineage>
        <taxon>Eukaryota</taxon>
        <taxon>Metazoa</taxon>
        <taxon>Chordata</taxon>
        <taxon>Craniata</taxon>
        <taxon>Vertebrata</taxon>
        <taxon>Euteleostomi</taxon>
        <taxon>Actinopterygii</taxon>
        <taxon>Neopterygii</taxon>
        <taxon>Teleostei</taxon>
        <taxon>Neoteleostei</taxon>
        <taxon>Acanthomorphata</taxon>
        <taxon>Ovalentaria</taxon>
        <taxon>Atherinomorphae</taxon>
        <taxon>Beloniformes</taxon>
        <taxon>Adrianichthyidae</taxon>
        <taxon>Oryziinae</taxon>
        <taxon>Oryzias</taxon>
    </lineage>
</organism>